<reference evidence="2" key="1">
    <citation type="submission" date="2012-10" db="EMBL/GenBank/DDBJ databases">
        <title>The complete genome sequence of Streptomyces collinus Tu 365.</title>
        <authorList>
            <person name="Ruckert C."/>
            <person name="Szczepanowski R."/>
            <person name="Goesmann A."/>
            <person name="Pross E.K."/>
            <person name="Musiol E.M."/>
            <person name="Blin K."/>
            <person name="Wohlleben W."/>
            <person name="Puhler A."/>
            <person name="Weber T."/>
            <person name="Kalinowski J."/>
        </authorList>
    </citation>
    <scope>NUCLEOTIDE SEQUENCE [LARGE SCALE GENOMIC DNA]</scope>
    <source>
        <strain evidence="2">DSM 40733 / Tue 365</strain>
    </source>
</reference>
<dbReference type="Pfam" id="PF13822">
    <property type="entry name" value="ACC_epsilon"/>
    <property type="match status" value="1"/>
</dbReference>
<keyword evidence="2" id="KW-1185">Reference proteome</keyword>
<evidence type="ECO:0008006" key="3">
    <source>
        <dbReference type="Google" id="ProtNLM"/>
    </source>
</evidence>
<dbReference type="GO" id="GO:0003989">
    <property type="term" value="F:acetyl-CoA carboxylase activity"/>
    <property type="evidence" value="ECO:0007669"/>
    <property type="project" value="InterPro"/>
</dbReference>
<dbReference type="HOGENOM" id="CLU_2902211_0_0_11"/>
<dbReference type="AlphaFoldDB" id="S5V2S5"/>
<evidence type="ECO:0000313" key="2">
    <source>
        <dbReference type="Proteomes" id="UP000015423"/>
    </source>
</evidence>
<gene>
    <name evidence="1" type="ORF">B446_13505</name>
</gene>
<dbReference type="RefSeq" id="WP_020939993.1">
    <property type="nucleotide sequence ID" value="NC_021985.1"/>
</dbReference>
<dbReference type="STRING" id="1214242.B446_13505"/>
<dbReference type="InterPro" id="IPR032716">
    <property type="entry name" value="ACC_epsilon"/>
</dbReference>
<sequence length="64" mass="6852">MSPTPSGEPLFRVVRGTADESELAALAVVLLALNSPEPMPAPVTPLAAWRRPAYTHPTSWREAA</sequence>
<dbReference type="KEGG" id="sci:B446_13505"/>
<dbReference type="EMBL" id="CP006259">
    <property type="protein sequence ID" value="AGS69519.1"/>
    <property type="molecule type" value="Genomic_DNA"/>
</dbReference>
<dbReference type="Proteomes" id="UP000015423">
    <property type="component" value="Chromosome"/>
</dbReference>
<protein>
    <recommendedName>
        <fullName evidence="3">Acyl-CoA carboxylase subunit epsilon</fullName>
    </recommendedName>
</protein>
<dbReference type="PATRIC" id="fig|1214242.5.peg.2765"/>
<reference evidence="1 2" key="2">
    <citation type="journal article" date="2013" name="J. Biotechnol.">
        <title>Complete genome sequence of the kirromycin producer Streptomyces collinus Tu 365 consisting of a linear chromosome and two linear plasmids.</title>
        <authorList>
            <person name="Ruckert C."/>
            <person name="Szczepanowski R."/>
            <person name="Albersmeier A."/>
            <person name="Goesmann A."/>
            <person name="Iftime D."/>
            <person name="Musiol E.M."/>
            <person name="Blin K."/>
            <person name="Wohlleben W."/>
            <person name="Puhler A."/>
            <person name="Kalinowski J."/>
            <person name="Weber T."/>
        </authorList>
    </citation>
    <scope>NUCLEOTIDE SEQUENCE [LARGE SCALE GENOMIC DNA]</scope>
    <source>
        <strain evidence="2">DSM 40733 / Tue 365</strain>
    </source>
</reference>
<accession>S5V2S5</accession>
<evidence type="ECO:0000313" key="1">
    <source>
        <dbReference type="EMBL" id="AGS69519.1"/>
    </source>
</evidence>
<dbReference type="GO" id="GO:0004658">
    <property type="term" value="F:propionyl-CoA carboxylase activity"/>
    <property type="evidence" value="ECO:0007669"/>
    <property type="project" value="InterPro"/>
</dbReference>
<name>S5V2S5_STRC3</name>
<proteinExistence type="predicted"/>
<organism evidence="1 2">
    <name type="scientific">Streptomyces collinus (strain DSM 40733 / Tue 365)</name>
    <dbReference type="NCBI Taxonomy" id="1214242"/>
    <lineage>
        <taxon>Bacteria</taxon>
        <taxon>Bacillati</taxon>
        <taxon>Actinomycetota</taxon>
        <taxon>Actinomycetes</taxon>
        <taxon>Kitasatosporales</taxon>
        <taxon>Streptomycetaceae</taxon>
        <taxon>Streptomyces</taxon>
    </lineage>
</organism>